<reference evidence="2 3" key="1">
    <citation type="submission" date="2013-06" db="EMBL/GenBank/DDBJ databases">
        <title>The Complete Genome Sequence of Lactobacillus reuteri I5007, a Probiotic Strain Isolated from Healthy Pig.</title>
        <authorList>
            <person name="Hou C."/>
            <person name="Qiao S."/>
            <person name="Zeng X."/>
            <person name="Ma X."/>
            <person name="Yang F."/>
        </authorList>
    </citation>
    <scope>NUCLEOTIDE SEQUENCE [LARGE SCALE GENOMIC DNA]</scope>
    <source>
        <strain evidence="2 3">I5007</strain>
        <plasmid evidence="2 3">pLRI05</plasmid>
    </source>
</reference>
<dbReference type="Proteomes" id="UP000014360">
    <property type="component" value="Plasmid pLRI05"/>
</dbReference>
<dbReference type="RefSeq" id="WP_016497256.1">
    <property type="nucleotide sequence ID" value="NC_021497.1"/>
</dbReference>
<feature type="compositionally biased region" description="Polar residues" evidence="1">
    <location>
        <begin position="40"/>
        <end position="51"/>
    </location>
</feature>
<feature type="region of interest" description="Disordered" evidence="1">
    <location>
        <begin position="18"/>
        <end position="51"/>
    </location>
</feature>
<geneLocation type="plasmid" evidence="2 3">
    <name>pLRI05</name>
</geneLocation>
<accession>R9WM82</accession>
<dbReference type="EMBL" id="CP006016">
    <property type="protein sequence ID" value="AGO00253.1"/>
    <property type="molecule type" value="Genomic_DNA"/>
</dbReference>
<evidence type="ECO:0000256" key="1">
    <source>
        <dbReference type="SAM" id="MobiDB-lite"/>
    </source>
</evidence>
<organism evidence="2 3">
    <name type="scientific">Limosilactobacillus reuteri I5007</name>
    <dbReference type="NCBI Taxonomy" id="1340495"/>
    <lineage>
        <taxon>Bacteria</taxon>
        <taxon>Bacillati</taxon>
        <taxon>Bacillota</taxon>
        <taxon>Bacilli</taxon>
        <taxon>Lactobacillales</taxon>
        <taxon>Lactobacillaceae</taxon>
        <taxon>Limosilactobacillus</taxon>
    </lineage>
</organism>
<name>R9WM82_LIMRT</name>
<gene>
    <name evidence="2" type="ORF">LRI_2043</name>
</gene>
<proteinExistence type="predicted"/>
<sequence>MTTKKDFSNMVNPTDAFMDEMASATKAQAKQTANHKAKPSENSSESRSQHASFLLTPTTANSLKMIAKLEGTSANNIVNQLLDEYVADYRTNKEKAKKLDQALELFS</sequence>
<keyword evidence="2" id="KW-0614">Plasmid</keyword>
<evidence type="ECO:0000313" key="3">
    <source>
        <dbReference type="Proteomes" id="UP000014360"/>
    </source>
</evidence>
<protein>
    <submittedName>
        <fullName evidence="2">Uncharacterized protein</fullName>
    </submittedName>
</protein>
<feature type="compositionally biased region" description="Low complexity" evidence="1">
    <location>
        <begin position="22"/>
        <end position="34"/>
    </location>
</feature>
<dbReference type="HOGENOM" id="CLU_2206683_0_0_9"/>
<dbReference type="PATRIC" id="fig|1340495.3.peg.2041"/>
<dbReference type="AlphaFoldDB" id="R9WM82"/>
<evidence type="ECO:0000313" key="2">
    <source>
        <dbReference type="EMBL" id="AGO00253.1"/>
    </source>
</evidence>
<dbReference type="KEGG" id="lrt:LRI_2043"/>